<evidence type="ECO:0000313" key="1">
    <source>
        <dbReference type="EnsemblPlants" id="AET2Gv21004700.14"/>
    </source>
</evidence>
<dbReference type="Proteomes" id="UP000015105">
    <property type="component" value="Chromosome 2D"/>
</dbReference>
<reference evidence="1" key="3">
    <citation type="journal article" date="2017" name="Nature">
        <title>Genome sequence of the progenitor of the wheat D genome Aegilops tauschii.</title>
        <authorList>
            <person name="Luo M.C."/>
            <person name="Gu Y.Q."/>
            <person name="Puiu D."/>
            <person name="Wang H."/>
            <person name="Twardziok S.O."/>
            <person name="Deal K.R."/>
            <person name="Huo N."/>
            <person name="Zhu T."/>
            <person name="Wang L."/>
            <person name="Wang Y."/>
            <person name="McGuire P.E."/>
            <person name="Liu S."/>
            <person name="Long H."/>
            <person name="Ramasamy R.K."/>
            <person name="Rodriguez J.C."/>
            <person name="Van S.L."/>
            <person name="Yuan L."/>
            <person name="Wang Z."/>
            <person name="Xia Z."/>
            <person name="Xiao L."/>
            <person name="Anderson O.D."/>
            <person name="Ouyang S."/>
            <person name="Liang Y."/>
            <person name="Zimin A.V."/>
            <person name="Pertea G."/>
            <person name="Qi P."/>
            <person name="Bennetzen J.L."/>
            <person name="Dai X."/>
            <person name="Dawson M.W."/>
            <person name="Muller H.G."/>
            <person name="Kugler K."/>
            <person name="Rivarola-Duarte L."/>
            <person name="Spannagl M."/>
            <person name="Mayer K.F.X."/>
            <person name="Lu F.H."/>
            <person name="Bevan M.W."/>
            <person name="Leroy P."/>
            <person name="Li P."/>
            <person name="You F.M."/>
            <person name="Sun Q."/>
            <person name="Liu Z."/>
            <person name="Lyons E."/>
            <person name="Wicker T."/>
            <person name="Salzberg S.L."/>
            <person name="Devos K.M."/>
            <person name="Dvorak J."/>
        </authorList>
    </citation>
    <scope>NUCLEOTIDE SEQUENCE [LARGE SCALE GENOMIC DNA]</scope>
    <source>
        <strain evidence="1">cv. AL8/78</strain>
    </source>
</reference>
<sequence length="36" mass="4263">MCSPHFHQRTNWKVGLLTSLVFSPILYQLQFDVSRI</sequence>
<accession>A0A453CXT3</accession>
<reference evidence="1" key="4">
    <citation type="submission" date="2019-03" db="UniProtKB">
        <authorList>
            <consortium name="EnsemblPlants"/>
        </authorList>
    </citation>
    <scope>IDENTIFICATION</scope>
</reference>
<protein>
    <submittedName>
        <fullName evidence="1">Uncharacterized protein</fullName>
    </submittedName>
</protein>
<dbReference type="Gramene" id="AET2Gv21004700.14">
    <property type="protein sequence ID" value="AET2Gv21004700.14"/>
    <property type="gene ID" value="AET2Gv21004700"/>
</dbReference>
<keyword evidence="2" id="KW-1185">Reference proteome</keyword>
<name>A0A453CXT3_AEGTS</name>
<dbReference type="EnsemblPlants" id="AET2Gv21004700.14">
    <property type="protein sequence ID" value="AET2Gv21004700.14"/>
    <property type="gene ID" value="AET2Gv21004700"/>
</dbReference>
<reference evidence="2" key="1">
    <citation type="journal article" date="2014" name="Science">
        <title>Ancient hybridizations among the ancestral genomes of bread wheat.</title>
        <authorList>
            <consortium name="International Wheat Genome Sequencing Consortium,"/>
            <person name="Marcussen T."/>
            <person name="Sandve S.R."/>
            <person name="Heier L."/>
            <person name="Spannagl M."/>
            <person name="Pfeifer M."/>
            <person name="Jakobsen K.S."/>
            <person name="Wulff B.B."/>
            <person name="Steuernagel B."/>
            <person name="Mayer K.F."/>
            <person name="Olsen O.A."/>
        </authorList>
    </citation>
    <scope>NUCLEOTIDE SEQUENCE [LARGE SCALE GENOMIC DNA]</scope>
    <source>
        <strain evidence="2">cv. AL8/78</strain>
    </source>
</reference>
<reference evidence="1" key="5">
    <citation type="journal article" date="2021" name="G3 (Bethesda)">
        <title>Aegilops tauschii genome assembly Aet v5.0 features greater sequence contiguity and improved annotation.</title>
        <authorList>
            <person name="Wang L."/>
            <person name="Zhu T."/>
            <person name="Rodriguez J.C."/>
            <person name="Deal K.R."/>
            <person name="Dubcovsky J."/>
            <person name="McGuire P.E."/>
            <person name="Lux T."/>
            <person name="Spannagl M."/>
            <person name="Mayer K.F.X."/>
            <person name="Baldrich P."/>
            <person name="Meyers B.C."/>
            <person name="Huo N."/>
            <person name="Gu Y.Q."/>
            <person name="Zhou H."/>
            <person name="Devos K.M."/>
            <person name="Bennetzen J.L."/>
            <person name="Unver T."/>
            <person name="Budak H."/>
            <person name="Gulick P.J."/>
            <person name="Galiba G."/>
            <person name="Kalapos B."/>
            <person name="Nelson D.R."/>
            <person name="Li P."/>
            <person name="You F.M."/>
            <person name="Luo M.C."/>
            <person name="Dvorak J."/>
        </authorList>
    </citation>
    <scope>NUCLEOTIDE SEQUENCE [LARGE SCALE GENOMIC DNA]</scope>
    <source>
        <strain evidence="1">cv. AL8/78</strain>
    </source>
</reference>
<evidence type="ECO:0000313" key="2">
    <source>
        <dbReference type="Proteomes" id="UP000015105"/>
    </source>
</evidence>
<dbReference type="AlphaFoldDB" id="A0A453CXT3"/>
<reference evidence="2" key="2">
    <citation type="journal article" date="2017" name="Nat. Plants">
        <title>The Aegilops tauschii genome reveals multiple impacts of transposons.</title>
        <authorList>
            <person name="Zhao G."/>
            <person name="Zou C."/>
            <person name="Li K."/>
            <person name="Wang K."/>
            <person name="Li T."/>
            <person name="Gao L."/>
            <person name="Zhang X."/>
            <person name="Wang H."/>
            <person name="Yang Z."/>
            <person name="Liu X."/>
            <person name="Jiang W."/>
            <person name="Mao L."/>
            <person name="Kong X."/>
            <person name="Jiao Y."/>
            <person name="Jia J."/>
        </authorList>
    </citation>
    <scope>NUCLEOTIDE SEQUENCE [LARGE SCALE GENOMIC DNA]</scope>
    <source>
        <strain evidence="2">cv. AL8/78</strain>
    </source>
</reference>
<proteinExistence type="predicted"/>
<organism evidence="1 2">
    <name type="scientific">Aegilops tauschii subsp. strangulata</name>
    <name type="common">Goatgrass</name>
    <dbReference type="NCBI Taxonomy" id="200361"/>
    <lineage>
        <taxon>Eukaryota</taxon>
        <taxon>Viridiplantae</taxon>
        <taxon>Streptophyta</taxon>
        <taxon>Embryophyta</taxon>
        <taxon>Tracheophyta</taxon>
        <taxon>Spermatophyta</taxon>
        <taxon>Magnoliopsida</taxon>
        <taxon>Liliopsida</taxon>
        <taxon>Poales</taxon>
        <taxon>Poaceae</taxon>
        <taxon>BOP clade</taxon>
        <taxon>Pooideae</taxon>
        <taxon>Triticodae</taxon>
        <taxon>Triticeae</taxon>
        <taxon>Triticinae</taxon>
        <taxon>Aegilops</taxon>
    </lineage>
</organism>